<evidence type="ECO:0000313" key="2">
    <source>
        <dbReference type="EnsemblPlants" id="Kaladp0058s0037.1.v1.1"/>
    </source>
</evidence>
<protein>
    <submittedName>
        <fullName evidence="2">Uncharacterized protein</fullName>
    </submittedName>
</protein>
<evidence type="ECO:0000256" key="1">
    <source>
        <dbReference type="SAM" id="MobiDB-lite"/>
    </source>
</evidence>
<feature type="region of interest" description="Disordered" evidence="1">
    <location>
        <begin position="76"/>
        <end position="157"/>
    </location>
</feature>
<dbReference type="Proteomes" id="UP000594263">
    <property type="component" value="Unplaced"/>
</dbReference>
<feature type="compositionally biased region" description="Basic residues" evidence="1">
    <location>
        <begin position="81"/>
        <end position="93"/>
    </location>
</feature>
<feature type="compositionally biased region" description="Polar residues" evidence="1">
    <location>
        <begin position="120"/>
        <end position="132"/>
    </location>
</feature>
<dbReference type="PANTHER" id="PTHR35099">
    <property type="entry name" value="OS02G0182700 PROTEIN"/>
    <property type="match status" value="1"/>
</dbReference>
<feature type="compositionally biased region" description="Low complexity" evidence="1">
    <location>
        <begin position="94"/>
        <end position="103"/>
    </location>
</feature>
<reference evidence="2" key="1">
    <citation type="submission" date="2021-01" db="UniProtKB">
        <authorList>
            <consortium name="EnsemblPlants"/>
        </authorList>
    </citation>
    <scope>IDENTIFICATION</scope>
</reference>
<dbReference type="Gramene" id="Kaladp0058s0037.1.v1.1">
    <property type="protein sequence ID" value="Kaladp0058s0037.1.v1.1"/>
    <property type="gene ID" value="Kaladp0058s0037.v1.1"/>
</dbReference>
<feature type="compositionally biased region" description="Gly residues" evidence="1">
    <location>
        <begin position="104"/>
        <end position="113"/>
    </location>
</feature>
<evidence type="ECO:0000313" key="3">
    <source>
        <dbReference type="Proteomes" id="UP000594263"/>
    </source>
</evidence>
<keyword evidence="3" id="KW-1185">Reference proteome</keyword>
<sequence>MTAASDEDWAAAAMAEDALVVDVLLRLRQSTRRQARGELVGKLAADLAPAGWGARQPRTSASAAGASGSKSVVVMASECRRKSRERIGRRGRRCSPSTPLSWSGGSGGGGGVDGCEASSPHMTNRSPVSRSKITLAGSEVNGASSSKARKKKTHAELREEEEMLLKERMHLNRELAMLGATVMEQRAENENLKRIKLDLSTQLTRSHQCTAAVAAGGPGDSQSMKESMKAAAHNCVPSALTPRPPNPEAEPDTFLPAQERAKSMLPDLNMMPSELDPSLI</sequence>
<feature type="region of interest" description="Disordered" evidence="1">
    <location>
        <begin position="230"/>
        <end position="256"/>
    </location>
</feature>
<dbReference type="AlphaFoldDB" id="A0A7N0U889"/>
<proteinExistence type="predicted"/>
<accession>A0A7N0U889</accession>
<dbReference type="EnsemblPlants" id="Kaladp0058s0037.1.v1.1">
    <property type="protein sequence ID" value="Kaladp0058s0037.1.v1.1"/>
    <property type="gene ID" value="Kaladp0058s0037.v1.1"/>
</dbReference>
<name>A0A7N0U889_KALFE</name>
<organism evidence="2 3">
    <name type="scientific">Kalanchoe fedtschenkoi</name>
    <name type="common">Lavender scallops</name>
    <name type="synonym">South American air plant</name>
    <dbReference type="NCBI Taxonomy" id="63787"/>
    <lineage>
        <taxon>Eukaryota</taxon>
        <taxon>Viridiplantae</taxon>
        <taxon>Streptophyta</taxon>
        <taxon>Embryophyta</taxon>
        <taxon>Tracheophyta</taxon>
        <taxon>Spermatophyta</taxon>
        <taxon>Magnoliopsida</taxon>
        <taxon>eudicotyledons</taxon>
        <taxon>Gunneridae</taxon>
        <taxon>Pentapetalae</taxon>
        <taxon>Saxifragales</taxon>
        <taxon>Crassulaceae</taxon>
        <taxon>Kalanchoe</taxon>
    </lineage>
</organism>
<dbReference type="PANTHER" id="PTHR35099:SF2">
    <property type="entry name" value="OS02G0182700 PROTEIN"/>
    <property type="match status" value="1"/>
</dbReference>
<dbReference type="OMA" id="SGENWIR"/>